<dbReference type="OrthoDB" id="1043111at2759"/>
<organism evidence="3 4">
    <name type="scientific">Jaapia argillacea MUCL 33604</name>
    <dbReference type="NCBI Taxonomy" id="933084"/>
    <lineage>
        <taxon>Eukaryota</taxon>
        <taxon>Fungi</taxon>
        <taxon>Dikarya</taxon>
        <taxon>Basidiomycota</taxon>
        <taxon>Agaricomycotina</taxon>
        <taxon>Agaricomycetes</taxon>
        <taxon>Agaricomycetidae</taxon>
        <taxon>Jaapiales</taxon>
        <taxon>Jaapiaceae</taxon>
        <taxon>Jaapia</taxon>
    </lineage>
</organism>
<dbReference type="SUPFAM" id="SSF54236">
    <property type="entry name" value="Ubiquitin-like"/>
    <property type="match status" value="1"/>
</dbReference>
<feature type="compositionally biased region" description="Polar residues" evidence="1">
    <location>
        <begin position="24"/>
        <end position="40"/>
    </location>
</feature>
<dbReference type="InterPro" id="IPR000626">
    <property type="entry name" value="Ubiquitin-like_dom"/>
</dbReference>
<sequence>MSMSDPVSIVASSGSTERDPQSDPEPTSLQPPATASTQPRSAVPSIFENRRYLDGAIGTAPASARTSFTRVNEAGVTSVFDADIGTHEGFDADYEPEPAPATEPEVPQTPRTSVTFLLVTGRRRTMSFEPDTTVGRVKELIWNTWPSEAEWQDERPPAPSYLRILYLGKILQDDDTLTKLNFPATTSSPTVPATPSTIVHLSIRPHAHPSEDDFKKKGKRRRRSESGDTMEEGEATGCCGCIIC</sequence>
<dbReference type="HOGENOM" id="CLU_076385_0_0_1"/>
<protein>
    <recommendedName>
        <fullName evidence="2">Ubiquitin-like domain-containing protein</fullName>
    </recommendedName>
</protein>
<dbReference type="InterPro" id="IPR040015">
    <property type="entry name" value="UBL3-like"/>
</dbReference>
<feature type="compositionally biased region" description="Polar residues" evidence="1">
    <location>
        <begin position="1"/>
        <end position="15"/>
    </location>
</feature>
<proteinExistence type="predicted"/>
<keyword evidence="4" id="KW-1185">Reference proteome</keyword>
<dbReference type="Pfam" id="PF13881">
    <property type="entry name" value="Rad60-SLD_2"/>
    <property type="match status" value="1"/>
</dbReference>
<dbReference type="Gene3D" id="3.10.20.90">
    <property type="entry name" value="Phosphatidylinositol 3-kinase Catalytic Subunit, Chain A, domain 1"/>
    <property type="match status" value="1"/>
</dbReference>
<evidence type="ECO:0000313" key="3">
    <source>
        <dbReference type="EMBL" id="KDQ60392.1"/>
    </source>
</evidence>
<name>A0A067QA44_9AGAM</name>
<evidence type="ECO:0000313" key="4">
    <source>
        <dbReference type="Proteomes" id="UP000027265"/>
    </source>
</evidence>
<dbReference type="InterPro" id="IPR029071">
    <property type="entry name" value="Ubiquitin-like_domsf"/>
</dbReference>
<dbReference type="InterPro" id="IPR039540">
    <property type="entry name" value="UBL3-like_ubiquitin_dom"/>
</dbReference>
<dbReference type="PROSITE" id="PS50053">
    <property type="entry name" value="UBIQUITIN_2"/>
    <property type="match status" value="1"/>
</dbReference>
<dbReference type="AlphaFoldDB" id="A0A067QA44"/>
<dbReference type="InParanoid" id="A0A067QA44"/>
<feature type="compositionally biased region" description="Low complexity" evidence="1">
    <location>
        <begin position="100"/>
        <end position="109"/>
    </location>
</feature>
<accession>A0A067QA44</accession>
<feature type="region of interest" description="Disordered" evidence="1">
    <location>
        <begin position="1"/>
        <end position="47"/>
    </location>
</feature>
<feature type="region of interest" description="Disordered" evidence="1">
    <location>
        <begin position="89"/>
        <end position="109"/>
    </location>
</feature>
<feature type="domain" description="Ubiquitin-like" evidence="2">
    <location>
        <begin position="112"/>
        <end position="182"/>
    </location>
</feature>
<dbReference type="PANTHER" id="PTHR13169">
    <property type="entry name" value="UBIQUITIN-LIKE PROTEIN 3 HCG-1 PROTEIN"/>
    <property type="match status" value="1"/>
</dbReference>
<evidence type="ECO:0000256" key="1">
    <source>
        <dbReference type="SAM" id="MobiDB-lite"/>
    </source>
</evidence>
<evidence type="ECO:0000259" key="2">
    <source>
        <dbReference type="PROSITE" id="PS50053"/>
    </source>
</evidence>
<dbReference type="Proteomes" id="UP000027265">
    <property type="component" value="Unassembled WGS sequence"/>
</dbReference>
<reference evidence="4" key="1">
    <citation type="journal article" date="2014" name="Proc. Natl. Acad. Sci. U.S.A.">
        <title>Extensive sampling of basidiomycete genomes demonstrates inadequacy of the white-rot/brown-rot paradigm for wood decay fungi.</title>
        <authorList>
            <person name="Riley R."/>
            <person name="Salamov A.A."/>
            <person name="Brown D.W."/>
            <person name="Nagy L.G."/>
            <person name="Floudas D."/>
            <person name="Held B.W."/>
            <person name="Levasseur A."/>
            <person name="Lombard V."/>
            <person name="Morin E."/>
            <person name="Otillar R."/>
            <person name="Lindquist E.A."/>
            <person name="Sun H."/>
            <person name="LaButti K.M."/>
            <person name="Schmutz J."/>
            <person name="Jabbour D."/>
            <person name="Luo H."/>
            <person name="Baker S.E."/>
            <person name="Pisabarro A.G."/>
            <person name="Walton J.D."/>
            <person name="Blanchette R.A."/>
            <person name="Henrissat B."/>
            <person name="Martin F."/>
            <person name="Cullen D."/>
            <person name="Hibbett D.S."/>
            <person name="Grigoriev I.V."/>
        </authorList>
    </citation>
    <scope>NUCLEOTIDE SEQUENCE [LARGE SCALE GENOMIC DNA]</scope>
    <source>
        <strain evidence="4">MUCL 33604</strain>
    </source>
</reference>
<gene>
    <name evidence="3" type="ORF">JAAARDRAFT_605042</name>
</gene>
<feature type="region of interest" description="Disordered" evidence="1">
    <location>
        <begin position="204"/>
        <end position="234"/>
    </location>
</feature>
<dbReference type="STRING" id="933084.A0A067QA44"/>
<dbReference type="EMBL" id="KL197714">
    <property type="protein sequence ID" value="KDQ60392.1"/>
    <property type="molecule type" value="Genomic_DNA"/>
</dbReference>
<dbReference type="PANTHER" id="PTHR13169:SF0">
    <property type="entry name" value="UBIQUITIN-LIKE PROTEIN 3"/>
    <property type="match status" value="1"/>
</dbReference>